<dbReference type="EMBL" id="JAYMYQ010000009">
    <property type="protein sequence ID" value="KAK7313645.1"/>
    <property type="molecule type" value="Genomic_DNA"/>
</dbReference>
<evidence type="ECO:0000313" key="2">
    <source>
        <dbReference type="Proteomes" id="UP001367508"/>
    </source>
</evidence>
<organism evidence="1 2">
    <name type="scientific">Canavalia gladiata</name>
    <name type="common">Sword bean</name>
    <name type="synonym">Dolichos gladiatus</name>
    <dbReference type="NCBI Taxonomy" id="3824"/>
    <lineage>
        <taxon>Eukaryota</taxon>
        <taxon>Viridiplantae</taxon>
        <taxon>Streptophyta</taxon>
        <taxon>Embryophyta</taxon>
        <taxon>Tracheophyta</taxon>
        <taxon>Spermatophyta</taxon>
        <taxon>Magnoliopsida</taxon>
        <taxon>eudicotyledons</taxon>
        <taxon>Gunneridae</taxon>
        <taxon>Pentapetalae</taxon>
        <taxon>rosids</taxon>
        <taxon>fabids</taxon>
        <taxon>Fabales</taxon>
        <taxon>Fabaceae</taxon>
        <taxon>Papilionoideae</taxon>
        <taxon>50 kb inversion clade</taxon>
        <taxon>NPAAA clade</taxon>
        <taxon>indigoferoid/millettioid clade</taxon>
        <taxon>Phaseoleae</taxon>
        <taxon>Canavalia</taxon>
    </lineage>
</organism>
<dbReference type="Proteomes" id="UP001367508">
    <property type="component" value="Unassembled WGS sequence"/>
</dbReference>
<gene>
    <name evidence="1" type="ORF">VNO77_38835</name>
</gene>
<comment type="caution">
    <text evidence="1">The sequence shown here is derived from an EMBL/GenBank/DDBJ whole genome shotgun (WGS) entry which is preliminary data.</text>
</comment>
<dbReference type="AlphaFoldDB" id="A0AAN9K9B7"/>
<evidence type="ECO:0000313" key="1">
    <source>
        <dbReference type="EMBL" id="KAK7313645.1"/>
    </source>
</evidence>
<protein>
    <submittedName>
        <fullName evidence="1">Uncharacterized protein</fullName>
    </submittedName>
</protein>
<reference evidence="1 2" key="1">
    <citation type="submission" date="2024-01" db="EMBL/GenBank/DDBJ databases">
        <title>The genomes of 5 underutilized Papilionoideae crops provide insights into root nodulation and disease resistanc.</title>
        <authorList>
            <person name="Jiang F."/>
        </authorList>
    </citation>
    <scope>NUCLEOTIDE SEQUENCE [LARGE SCALE GENOMIC DNA]</scope>
    <source>
        <strain evidence="1">LVBAO_FW01</strain>
        <tissue evidence="1">Leaves</tissue>
    </source>
</reference>
<keyword evidence="2" id="KW-1185">Reference proteome</keyword>
<sequence length="150" mass="15595">MFRGRIGVLDLAKGSMVLLMGGGQFGDFRDLLGANWSKGIFHQNVTDGARALGPGGSAVGSQPLALLYLCSIVPLFIHVSIGPNLMFDLADPLSWTEGGLLTRPYDTTVSTSVVCGSYPPLGHGGLGALECHGKLPSPSQGRAMGGVWVI</sequence>
<proteinExistence type="predicted"/>
<name>A0AAN9K9B7_CANGL</name>
<accession>A0AAN9K9B7</accession>